<reference evidence="4" key="3">
    <citation type="submission" date="2015-03" db="EMBL/GenBank/DDBJ databases">
        <authorList>
            <consortium name="Pathogen Informatics"/>
        </authorList>
    </citation>
    <scope>NUCLEOTIDE SEQUENCE [LARGE SCALE GENOMIC DNA]</scope>
    <source>
        <strain evidence="4">A125KOH2</strain>
    </source>
</reference>
<dbReference type="EMBL" id="CQAZ01000053">
    <property type="protein sequence ID" value="CNI46195.1"/>
    <property type="molecule type" value="Genomic_DNA"/>
</dbReference>
<protein>
    <recommendedName>
        <fullName evidence="5">Competence protein</fullName>
    </recommendedName>
</protein>
<evidence type="ECO:0008006" key="5">
    <source>
        <dbReference type="Google" id="ProtNLM"/>
    </source>
</evidence>
<evidence type="ECO:0000313" key="4">
    <source>
        <dbReference type="Proteomes" id="UP000045840"/>
    </source>
</evidence>
<proteinExistence type="predicted"/>
<dbReference type="AlphaFoldDB" id="A0A0T9R5M0"/>
<evidence type="ECO:0000313" key="1">
    <source>
        <dbReference type="EMBL" id="CNI46195.1"/>
    </source>
</evidence>
<accession>A0A0T9R5M0</accession>
<evidence type="ECO:0000313" key="2">
    <source>
        <dbReference type="EMBL" id="CRY65723.1"/>
    </source>
</evidence>
<dbReference type="Proteomes" id="UP000044625">
    <property type="component" value="Unassembled WGS sequence"/>
</dbReference>
<dbReference type="EMBL" id="CWJL01000005">
    <property type="protein sequence ID" value="CRY65723.1"/>
    <property type="molecule type" value="Genomic_DNA"/>
</dbReference>
<sequence>MNIYAYHPDDQSKKLIQIDEWVVIYHPNTDGRCKVCHEPVHVRAEASQKQTHFAHYKNSPCPTVKDNNKPYEVLTTLPRDPTLALEAKEWLRNNIVDVYEKIRSEFTELKLQWKELHKLIETANKLDIWSLKGMPHAYIPYVLLMCTDKFEKTSSTYSRKQACFFVLETSPEGIGFWNENGFYKKEIWEIQLPSRNVINHNIDLSLKKAWYVNISHELLK</sequence>
<keyword evidence="3" id="KW-1185">Reference proteome</keyword>
<organism evidence="1 4">
    <name type="scientific">Yersinia pekkanenii</name>
    <dbReference type="NCBI Taxonomy" id="1288385"/>
    <lineage>
        <taxon>Bacteria</taxon>
        <taxon>Pseudomonadati</taxon>
        <taxon>Pseudomonadota</taxon>
        <taxon>Gammaproteobacteria</taxon>
        <taxon>Enterobacterales</taxon>
        <taxon>Yersiniaceae</taxon>
        <taxon>Yersinia</taxon>
    </lineage>
</organism>
<dbReference type="Proteomes" id="UP000045840">
    <property type="component" value="Unassembled WGS sequence"/>
</dbReference>
<gene>
    <name evidence="1" type="ORF">ERS008529_04098</name>
    <name evidence="2" type="ORF">ERS137968_01470</name>
</gene>
<dbReference type="OrthoDB" id="7068115at2"/>
<dbReference type="RefSeq" id="WP_049614938.1">
    <property type="nucleotide sequence ID" value="NZ_CAWMMU010000005.1"/>
</dbReference>
<evidence type="ECO:0000313" key="3">
    <source>
        <dbReference type="Proteomes" id="UP000044625"/>
    </source>
</evidence>
<reference evidence="1" key="2">
    <citation type="submission" date="2015-03" db="EMBL/GenBank/DDBJ databases">
        <authorList>
            <person name="Murphy D."/>
        </authorList>
    </citation>
    <scope>NUCLEOTIDE SEQUENCE [LARGE SCALE GENOMIC DNA]</scope>
    <source>
        <strain evidence="1">A125KOH2</strain>
    </source>
</reference>
<reference evidence="2 3" key="1">
    <citation type="submission" date="2015-03" db="EMBL/GenBank/DDBJ databases">
        <authorList>
            <consortium name="Pathogen Informatics"/>
            <person name="Murphy D."/>
        </authorList>
    </citation>
    <scope>NUCLEOTIDE SEQUENCE [LARGE SCALE GENOMIC DNA]</scope>
    <source>
        <strain evidence="2">Type strain: CIP110230</strain>
        <strain evidence="3">type strain: CIP110230</strain>
    </source>
</reference>
<name>A0A0T9R5M0_9GAMM</name>